<dbReference type="Gene3D" id="1.10.12.10">
    <property type="entry name" value="Lyase 2-enoyl-coa Hydratase, Chain A, domain 2"/>
    <property type="match status" value="1"/>
</dbReference>
<dbReference type="InterPro" id="IPR018376">
    <property type="entry name" value="Enoyl-CoA_hyd/isom_CS"/>
</dbReference>
<gene>
    <name evidence="4" type="ORF">BCL74_0514</name>
</gene>
<proteinExistence type="inferred from homology"/>
<evidence type="ECO:0000256" key="2">
    <source>
        <dbReference type="ARBA" id="ARBA00023239"/>
    </source>
</evidence>
<accession>A0A420WPF4</accession>
<dbReference type="NCBIfam" id="NF006007">
    <property type="entry name" value="PRK08138.1"/>
    <property type="match status" value="1"/>
</dbReference>
<dbReference type="FunFam" id="3.90.226.10:FF:000009">
    <property type="entry name" value="Carnitinyl-CoA dehydratase"/>
    <property type="match status" value="1"/>
</dbReference>
<dbReference type="InterPro" id="IPR001753">
    <property type="entry name" value="Enoyl-CoA_hydra/iso"/>
</dbReference>
<dbReference type="EMBL" id="RBIG01000001">
    <property type="protein sequence ID" value="RKQ72746.1"/>
    <property type="molecule type" value="Genomic_DNA"/>
</dbReference>
<evidence type="ECO:0000313" key="4">
    <source>
        <dbReference type="EMBL" id="RKQ72746.1"/>
    </source>
</evidence>
<dbReference type="PROSITE" id="PS00166">
    <property type="entry name" value="ENOYL_COA_HYDRATASE"/>
    <property type="match status" value="1"/>
</dbReference>
<dbReference type="Proteomes" id="UP000277424">
    <property type="component" value="Unassembled WGS sequence"/>
</dbReference>
<dbReference type="Pfam" id="PF00378">
    <property type="entry name" value="ECH_1"/>
    <property type="match status" value="1"/>
</dbReference>
<dbReference type="PANTHER" id="PTHR11941:SF54">
    <property type="entry name" value="ENOYL-COA HYDRATASE, MITOCHONDRIAL"/>
    <property type="match status" value="1"/>
</dbReference>
<dbReference type="PANTHER" id="PTHR11941">
    <property type="entry name" value="ENOYL-COA HYDRATASE-RELATED"/>
    <property type="match status" value="1"/>
</dbReference>
<comment type="similarity">
    <text evidence="1 3">Belongs to the enoyl-CoA hydratase/isomerase family.</text>
</comment>
<evidence type="ECO:0000256" key="3">
    <source>
        <dbReference type="RuleBase" id="RU003707"/>
    </source>
</evidence>
<keyword evidence="2" id="KW-0456">Lyase</keyword>
<sequence length="261" mass="28042">MSETAQPEVIVERPEDGIAVVRINRPAVRNALNIATRKKLAEEFAKLSEDTGVRAIVLTGNEEAFAAGADLREFVEATPIDLLTRHTERLWRVISSTPQPVIAAINGFALGGGLELAMHADIIVAGDGAKLGQPEVRVGIMPGAGGTQRLTRAVGKFHAMKLCLTGRPIDAAEAFQIGLISTLVADDQVMETALKMARDIAGLPPLAVQQIKEVIVAGEDSSLETGLMLERKAMQMLFASKDKNEGMQAFFEKRKPAYTGE</sequence>
<evidence type="ECO:0000256" key="1">
    <source>
        <dbReference type="ARBA" id="ARBA00005254"/>
    </source>
</evidence>
<dbReference type="CDD" id="cd06558">
    <property type="entry name" value="crotonase-like"/>
    <property type="match status" value="1"/>
</dbReference>
<dbReference type="RefSeq" id="WP_121217311.1">
    <property type="nucleotide sequence ID" value="NZ_RBIG01000001.1"/>
</dbReference>
<dbReference type="InterPro" id="IPR014748">
    <property type="entry name" value="Enoyl-CoA_hydra_C"/>
</dbReference>
<evidence type="ECO:0000313" key="5">
    <source>
        <dbReference type="Proteomes" id="UP000277424"/>
    </source>
</evidence>
<organism evidence="4 5">
    <name type="scientific">Oceanibaculum indicum</name>
    <dbReference type="NCBI Taxonomy" id="526216"/>
    <lineage>
        <taxon>Bacteria</taxon>
        <taxon>Pseudomonadati</taxon>
        <taxon>Pseudomonadota</taxon>
        <taxon>Alphaproteobacteria</taxon>
        <taxon>Rhodospirillales</taxon>
        <taxon>Oceanibaculaceae</taxon>
        <taxon>Oceanibaculum</taxon>
    </lineage>
</organism>
<dbReference type="GO" id="GO:0016836">
    <property type="term" value="F:hydro-lyase activity"/>
    <property type="evidence" value="ECO:0007669"/>
    <property type="project" value="UniProtKB-ARBA"/>
</dbReference>
<name>A0A420WPF4_9PROT</name>
<dbReference type="SUPFAM" id="SSF52096">
    <property type="entry name" value="ClpP/crotonase"/>
    <property type="match status" value="1"/>
</dbReference>
<comment type="caution">
    <text evidence="4">The sequence shown here is derived from an EMBL/GenBank/DDBJ whole genome shotgun (WGS) entry which is preliminary data.</text>
</comment>
<dbReference type="InterPro" id="IPR029045">
    <property type="entry name" value="ClpP/crotonase-like_dom_sf"/>
</dbReference>
<reference evidence="4 5" key="1">
    <citation type="submission" date="2018-10" db="EMBL/GenBank/DDBJ databases">
        <title>Comparative analysis of microorganisms from saline springs in Andes Mountain Range, Colombia.</title>
        <authorList>
            <person name="Rubin E."/>
        </authorList>
    </citation>
    <scope>NUCLEOTIDE SEQUENCE [LARGE SCALE GENOMIC DNA]</scope>
    <source>
        <strain evidence="4 5">USBA 36</strain>
    </source>
</reference>
<dbReference type="FunFam" id="1.10.12.10:FF:000001">
    <property type="entry name" value="Probable enoyl-CoA hydratase, mitochondrial"/>
    <property type="match status" value="1"/>
</dbReference>
<dbReference type="Gene3D" id="3.90.226.10">
    <property type="entry name" value="2-enoyl-CoA Hydratase, Chain A, domain 1"/>
    <property type="match status" value="1"/>
</dbReference>
<protein>
    <submittedName>
        <fullName evidence="4">Enoyl-CoA hydratase/carnithine racemase</fullName>
    </submittedName>
</protein>
<dbReference type="GO" id="GO:0006635">
    <property type="term" value="P:fatty acid beta-oxidation"/>
    <property type="evidence" value="ECO:0007669"/>
    <property type="project" value="TreeGrafter"/>
</dbReference>
<dbReference type="AlphaFoldDB" id="A0A420WPF4"/>
<dbReference type="OrthoDB" id="9795613at2"/>